<dbReference type="CDD" id="cd08349">
    <property type="entry name" value="BLMA_like"/>
    <property type="match status" value="1"/>
</dbReference>
<dbReference type="InterPro" id="IPR000335">
    <property type="entry name" value="Bleomycin-R"/>
</dbReference>
<proteinExistence type="predicted"/>
<dbReference type="AlphaFoldDB" id="A0A941EI58"/>
<organism evidence="3 4">
    <name type="scientific">Actinospica acidithermotolerans</name>
    <dbReference type="NCBI Taxonomy" id="2828514"/>
    <lineage>
        <taxon>Bacteria</taxon>
        <taxon>Bacillati</taxon>
        <taxon>Actinomycetota</taxon>
        <taxon>Actinomycetes</taxon>
        <taxon>Catenulisporales</taxon>
        <taxon>Actinospicaceae</taxon>
        <taxon>Actinospica</taxon>
    </lineage>
</organism>
<dbReference type="RefSeq" id="WP_212520672.1">
    <property type="nucleotide sequence ID" value="NZ_JAGSOH010000089.1"/>
</dbReference>
<dbReference type="SUPFAM" id="SSF54593">
    <property type="entry name" value="Glyoxalase/Bleomycin resistance protein/Dihydroxybiphenyl dioxygenase"/>
    <property type="match status" value="1"/>
</dbReference>
<evidence type="ECO:0000313" key="4">
    <source>
        <dbReference type="Proteomes" id="UP000676325"/>
    </source>
</evidence>
<gene>
    <name evidence="3" type="ORF">KDK95_24755</name>
</gene>
<dbReference type="Gene3D" id="3.10.180.10">
    <property type="entry name" value="2,3-Dihydroxybiphenyl 1,2-Dioxygenase, domain 1"/>
    <property type="match status" value="1"/>
</dbReference>
<dbReference type="GO" id="GO:0046677">
    <property type="term" value="P:response to antibiotic"/>
    <property type="evidence" value="ECO:0007669"/>
    <property type="project" value="UniProtKB-KW"/>
</dbReference>
<evidence type="ECO:0000313" key="3">
    <source>
        <dbReference type="EMBL" id="MBR7829539.1"/>
    </source>
</evidence>
<comment type="caution">
    <text evidence="3">The sequence shown here is derived from an EMBL/GenBank/DDBJ whole genome shotgun (WGS) entry which is preliminary data.</text>
</comment>
<evidence type="ECO:0000259" key="2">
    <source>
        <dbReference type="Pfam" id="PF00903"/>
    </source>
</evidence>
<protein>
    <submittedName>
        <fullName evidence="3">VOC family protein</fullName>
    </submittedName>
</protein>
<keyword evidence="1" id="KW-0046">Antibiotic resistance</keyword>
<reference evidence="3" key="1">
    <citation type="submission" date="2021-04" db="EMBL/GenBank/DDBJ databases">
        <title>Genome based classification of Actinospica acidithermotolerans sp. nov., an actinobacterium isolated from an Indonesian hot spring.</title>
        <authorList>
            <person name="Kusuma A.B."/>
            <person name="Putra K.E."/>
            <person name="Nafisah S."/>
            <person name="Loh J."/>
            <person name="Nouioui I."/>
            <person name="Goodfellow M."/>
        </authorList>
    </citation>
    <scope>NUCLEOTIDE SEQUENCE</scope>
    <source>
        <strain evidence="3">MGRD01-02</strain>
    </source>
</reference>
<dbReference type="InterPro" id="IPR004360">
    <property type="entry name" value="Glyas_Fos-R_dOase_dom"/>
</dbReference>
<accession>A0A941EI58</accession>
<keyword evidence="4" id="KW-1185">Reference proteome</keyword>
<sequence>MPLATETAVPILPSADLRRAEAFYRYLGFRVVGRGEGYLQLARGDIELHLYLAPGHDPLTNSAGCYLRVADPARLRDAWCTDGINCLDVPGSGPFGETLFALVDPDGNTLRYGLVE</sequence>
<dbReference type="Pfam" id="PF00903">
    <property type="entry name" value="Glyoxalase"/>
    <property type="match status" value="1"/>
</dbReference>
<dbReference type="PRINTS" id="PR00311">
    <property type="entry name" value="BLEOMYCINRST"/>
</dbReference>
<evidence type="ECO:0000256" key="1">
    <source>
        <dbReference type="ARBA" id="ARBA00023251"/>
    </source>
</evidence>
<dbReference type="EMBL" id="JAGSOH010000089">
    <property type="protein sequence ID" value="MBR7829539.1"/>
    <property type="molecule type" value="Genomic_DNA"/>
</dbReference>
<feature type="domain" description="Glyoxalase/fosfomycin resistance/dioxygenase" evidence="2">
    <location>
        <begin position="12"/>
        <end position="111"/>
    </location>
</feature>
<name>A0A941EI58_9ACTN</name>
<dbReference type="Proteomes" id="UP000676325">
    <property type="component" value="Unassembled WGS sequence"/>
</dbReference>
<dbReference type="InterPro" id="IPR029068">
    <property type="entry name" value="Glyas_Bleomycin-R_OHBP_Dase"/>
</dbReference>